<organism evidence="2 3">
    <name type="scientific">Candidatus Collierbacteria bacterium GW2011_GWB2_44_22</name>
    <dbReference type="NCBI Taxonomy" id="1618387"/>
    <lineage>
        <taxon>Bacteria</taxon>
        <taxon>Candidatus Collieribacteriota</taxon>
    </lineage>
</organism>
<dbReference type="EMBL" id="LCIH01000003">
    <property type="protein sequence ID" value="KKT52229.1"/>
    <property type="molecule type" value="Genomic_DNA"/>
</dbReference>
<dbReference type="Proteomes" id="UP000034006">
    <property type="component" value="Unassembled WGS sequence"/>
</dbReference>
<dbReference type="AlphaFoldDB" id="A0A0G1KWE0"/>
<evidence type="ECO:0000313" key="3">
    <source>
        <dbReference type="Proteomes" id="UP000034006"/>
    </source>
</evidence>
<keyword evidence="1" id="KW-0812">Transmembrane</keyword>
<sequence length="90" mass="9534">MKTNKKTSILGAAVKGAIVGGLAVAGAMALADKENREKIKKSFVATKGKAMGMMEDLKGKARDKKEEIVDKAEDVQKIVKSAAEDIQDAD</sequence>
<evidence type="ECO:0000313" key="2">
    <source>
        <dbReference type="EMBL" id="KKT52229.1"/>
    </source>
</evidence>
<keyword evidence="1" id="KW-0472">Membrane</keyword>
<accession>A0A0G1KWE0</accession>
<name>A0A0G1KWE0_9BACT</name>
<feature type="transmembrane region" description="Helical" evidence="1">
    <location>
        <begin position="12"/>
        <end position="31"/>
    </location>
</feature>
<gene>
    <name evidence="2" type="ORF">UW44_C0003G0072</name>
</gene>
<comment type="caution">
    <text evidence="2">The sequence shown here is derived from an EMBL/GenBank/DDBJ whole genome shotgun (WGS) entry which is preliminary data.</text>
</comment>
<reference evidence="2 3" key="1">
    <citation type="journal article" date="2015" name="Nature">
        <title>rRNA introns, odd ribosomes, and small enigmatic genomes across a large radiation of phyla.</title>
        <authorList>
            <person name="Brown C.T."/>
            <person name="Hug L.A."/>
            <person name="Thomas B.C."/>
            <person name="Sharon I."/>
            <person name="Castelle C.J."/>
            <person name="Singh A."/>
            <person name="Wilkins M.J."/>
            <person name="Williams K.H."/>
            <person name="Banfield J.F."/>
        </authorList>
    </citation>
    <scope>NUCLEOTIDE SEQUENCE [LARGE SCALE GENOMIC DNA]</scope>
</reference>
<evidence type="ECO:0000256" key="1">
    <source>
        <dbReference type="SAM" id="Phobius"/>
    </source>
</evidence>
<proteinExistence type="predicted"/>
<keyword evidence="1" id="KW-1133">Transmembrane helix</keyword>
<protein>
    <submittedName>
        <fullName evidence="2">Uncharacterized protein</fullName>
    </submittedName>
</protein>